<dbReference type="InterPro" id="IPR036645">
    <property type="entry name" value="Elafin-like_sf"/>
</dbReference>
<dbReference type="GO" id="GO:0030414">
    <property type="term" value="F:peptidase inhibitor activity"/>
    <property type="evidence" value="ECO:0007669"/>
    <property type="project" value="InterPro"/>
</dbReference>
<dbReference type="Gene3D" id="4.10.75.10">
    <property type="entry name" value="Elafin-like"/>
    <property type="match status" value="1"/>
</dbReference>
<comment type="caution">
    <text evidence="3">The sequence shown here is derived from an EMBL/GenBank/DDBJ whole genome shotgun (WGS) entry which is preliminary data.</text>
</comment>
<dbReference type="PROSITE" id="PS51390">
    <property type="entry name" value="WAP"/>
    <property type="match status" value="1"/>
</dbReference>
<accession>A0A6A0H5U9</accession>
<dbReference type="GO" id="GO:0005576">
    <property type="term" value="C:extracellular region"/>
    <property type="evidence" value="ECO:0007669"/>
    <property type="project" value="InterPro"/>
</dbReference>
<feature type="domain" description="WAP" evidence="2">
    <location>
        <begin position="163"/>
        <end position="216"/>
    </location>
</feature>
<evidence type="ECO:0000256" key="1">
    <source>
        <dbReference type="SAM" id="MobiDB-lite"/>
    </source>
</evidence>
<dbReference type="AlphaFoldDB" id="A0A6A0H5U9"/>
<feature type="region of interest" description="Disordered" evidence="1">
    <location>
        <begin position="45"/>
        <end position="102"/>
    </location>
</feature>
<feature type="compositionally biased region" description="Pro residues" evidence="1">
    <location>
        <begin position="48"/>
        <end position="96"/>
    </location>
</feature>
<reference evidence="3" key="2">
    <citation type="journal article" date="2018" name="Environ. Sci. Technol.">
        <title>The Toxicogenome of Hyalella azteca: A Model for Sediment Ecotoxicology and Evolutionary Toxicology.</title>
        <authorList>
            <person name="Poynton H.C."/>
            <person name="Hasenbein S."/>
            <person name="Benoit J.B."/>
            <person name="Sepulveda M.S."/>
            <person name="Poelchau M.F."/>
            <person name="Hughes D.S.T."/>
            <person name="Murali S.C."/>
            <person name="Chen S."/>
            <person name="Glastad K.M."/>
            <person name="Goodisman M.A.D."/>
            <person name="Werren J.H."/>
            <person name="Vineis J.H."/>
            <person name="Bowen J.L."/>
            <person name="Friedrich M."/>
            <person name="Jones J."/>
            <person name="Robertson H.M."/>
            <person name="Feyereisen R."/>
            <person name="Mechler-Hickson A."/>
            <person name="Mathers N."/>
            <person name="Lee C.E."/>
            <person name="Colbourne J.K."/>
            <person name="Biales A."/>
            <person name="Johnston J.S."/>
            <person name="Wellborn G.A."/>
            <person name="Rosendale A.J."/>
            <person name="Cridge A.G."/>
            <person name="Munoz-Torres M.C."/>
            <person name="Bain P.A."/>
            <person name="Manny A.R."/>
            <person name="Major K.M."/>
            <person name="Lambert F.N."/>
            <person name="Vulpe C.D."/>
            <person name="Tuck P."/>
            <person name="Blalock B.J."/>
            <person name="Lin Y.Y."/>
            <person name="Smith M.E."/>
            <person name="Ochoa-Acuna H."/>
            <person name="Chen M.M."/>
            <person name="Childers C.P."/>
            <person name="Qu J."/>
            <person name="Dugan S."/>
            <person name="Lee S.L."/>
            <person name="Chao H."/>
            <person name="Dinh H."/>
            <person name="Han Y."/>
            <person name="Doddapaneni H."/>
            <person name="Worley K.C."/>
            <person name="Muzny D.M."/>
            <person name="Gibbs R.A."/>
            <person name="Richards S."/>
        </authorList>
    </citation>
    <scope>NUCLEOTIDE SEQUENCE</scope>
    <source>
        <strain evidence="3">HAZT.00-mixed</strain>
        <tissue evidence="3">Whole organism</tissue>
    </source>
</reference>
<gene>
    <name evidence="3" type="ORF">HAZT_HAZT004125</name>
</gene>
<sequence>MFLIHHREKEPIMSSKYPRNRGLFAFTSILLGVLSIAGAQSPVDHPLPRPLPPQLFPPQPLPPLPLPPRPLLPQPLPHRPLPPHRPPFPYVPPGPSPGGANTVSGLGQPVFPGGANTVSGLGRPVFPTPTTTTPKPTTPKACSSWCNTKINGRIEYFCCDNPPAQKPGVCPPVRTVCPVYDAVAAPNPCINDYQCDDKLKCCFDNCLGHKTCKPALPI</sequence>
<dbReference type="EMBL" id="JQDR03006127">
    <property type="protein sequence ID" value="KAA0200684.1"/>
    <property type="molecule type" value="Genomic_DNA"/>
</dbReference>
<reference evidence="3" key="1">
    <citation type="submission" date="2014-08" db="EMBL/GenBank/DDBJ databases">
        <authorList>
            <person name="Murali S."/>
            <person name="Richards S."/>
            <person name="Bandaranaike D."/>
            <person name="Bellair M."/>
            <person name="Blankenburg K."/>
            <person name="Chao H."/>
            <person name="Dinh H."/>
            <person name="Doddapaneni H."/>
            <person name="Dugan-Rocha S."/>
            <person name="Elkadiri S."/>
            <person name="Gnanaolivu R."/>
            <person name="Hughes D."/>
            <person name="Lee S."/>
            <person name="Li M."/>
            <person name="Ming W."/>
            <person name="Munidasa M."/>
            <person name="Muniz J."/>
            <person name="Nguyen L."/>
            <person name="Osuji N."/>
            <person name="Pu L.-L."/>
            <person name="Puazo M."/>
            <person name="Skinner E."/>
            <person name="Qu C."/>
            <person name="Quiroz J."/>
            <person name="Raj R."/>
            <person name="Weissenberger G."/>
            <person name="Xin Y."/>
            <person name="Zou X."/>
            <person name="Han Y."/>
            <person name="Worley K."/>
            <person name="Muzny D."/>
            <person name="Gibbs R."/>
        </authorList>
    </citation>
    <scope>NUCLEOTIDE SEQUENCE</scope>
    <source>
        <strain evidence="3">HAZT.00-mixed</strain>
        <tissue evidence="3">Whole organism</tissue>
    </source>
</reference>
<protein>
    <recommendedName>
        <fullName evidence="2">WAP domain-containing protein</fullName>
    </recommendedName>
</protein>
<name>A0A6A0H5U9_HYAAZ</name>
<reference evidence="3" key="3">
    <citation type="submission" date="2019-06" db="EMBL/GenBank/DDBJ databases">
        <authorList>
            <person name="Poynton C."/>
            <person name="Hasenbein S."/>
            <person name="Benoit J.B."/>
            <person name="Sepulveda M.S."/>
            <person name="Poelchau M.F."/>
            <person name="Murali S.C."/>
            <person name="Chen S."/>
            <person name="Glastad K.M."/>
            <person name="Werren J.H."/>
            <person name="Vineis J.H."/>
            <person name="Bowen J.L."/>
            <person name="Friedrich M."/>
            <person name="Jones J."/>
            <person name="Robertson H.M."/>
            <person name="Feyereisen R."/>
            <person name="Mechler-Hickson A."/>
            <person name="Mathers N."/>
            <person name="Lee C.E."/>
            <person name="Colbourne J.K."/>
            <person name="Biales A."/>
            <person name="Johnston J.S."/>
            <person name="Wellborn G.A."/>
            <person name="Rosendale A.J."/>
            <person name="Cridge A.G."/>
            <person name="Munoz-Torres M.C."/>
            <person name="Bain P.A."/>
            <person name="Manny A.R."/>
            <person name="Major K.M."/>
            <person name="Lambert F.N."/>
            <person name="Vulpe C.D."/>
            <person name="Tuck P."/>
            <person name="Blalock B.J."/>
            <person name="Lin Y.-Y."/>
            <person name="Smith M.E."/>
            <person name="Ochoa-Acuna H."/>
            <person name="Chen M.-J.M."/>
            <person name="Childers C.P."/>
            <person name="Qu J."/>
            <person name="Dugan S."/>
            <person name="Lee S.L."/>
            <person name="Chao H."/>
            <person name="Dinh H."/>
            <person name="Han Y."/>
            <person name="Doddapaneni H."/>
            <person name="Worley K.C."/>
            <person name="Muzny D.M."/>
            <person name="Gibbs R.A."/>
            <person name="Richards S."/>
        </authorList>
    </citation>
    <scope>NUCLEOTIDE SEQUENCE</scope>
    <source>
        <strain evidence="3">HAZT.00-mixed</strain>
        <tissue evidence="3">Whole organism</tissue>
    </source>
</reference>
<evidence type="ECO:0000313" key="3">
    <source>
        <dbReference type="EMBL" id="KAA0200684.1"/>
    </source>
</evidence>
<proteinExistence type="predicted"/>
<dbReference type="Proteomes" id="UP000711488">
    <property type="component" value="Unassembled WGS sequence"/>
</dbReference>
<dbReference type="InterPro" id="IPR008197">
    <property type="entry name" value="WAP_dom"/>
</dbReference>
<organism evidence="3">
    <name type="scientific">Hyalella azteca</name>
    <name type="common">Amphipod</name>
    <dbReference type="NCBI Taxonomy" id="294128"/>
    <lineage>
        <taxon>Eukaryota</taxon>
        <taxon>Metazoa</taxon>
        <taxon>Ecdysozoa</taxon>
        <taxon>Arthropoda</taxon>
        <taxon>Crustacea</taxon>
        <taxon>Multicrustacea</taxon>
        <taxon>Malacostraca</taxon>
        <taxon>Eumalacostraca</taxon>
        <taxon>Peracarida</taxon>
        <taxon>Amphipoda</taxon>
        <taxon>Senticaudata</taxon>
        <taxon>Talitrida</taxon>
        <taxon>Talitroidea</taxon>
        <taxon>Hyalellidae</taxon>
        <taxon>Hyalella</taxon>
    </lineage>
</organism>
<dbReference type="Pfam" id="PF00095">
    <property type="entry name" value="WAP"/>
    <property type="match status" value="1"/>
</dbReference>
<dbReference type="SUPFAM" id="SSF57256">
    <property type="entry name" value="Elafin-like"/>
    <property type="match status" value="1"/>
</dbReference>
<evidence type="ECO:0000259" key="2">
    <source>
        <dbReference type="PROSITE" id="PS51390"/>
    </source>
</evidence>
<dbReference type="SMART" id="SM00217">
    <property type="entry name" value="WAP"/>
    <property type="match status" value="1"/>
</dbReference>